<dbReference type="EMBL" id="LHXX01000010">
    <property type="protein sequence ID" value="KXB02632.1"/>
    <property type="molecule type" value="Genomic_DNA"/>
</dbReference>
<keyword evidence="3" id="KW-1185">Reference proteome</keyword>
<feature type="compositionally biased region" description="Basic residues" evidence="1">
    <location>
        <begin position="1"/>
        <end position="11"/>
    </location>
</feature>
<reference evidence="2 3" key="1">
    <citation type="journal article" date="2016" name="Sci. Rep.">
        <title>Metabolic traits of an uncultured archaeal lineage -MSBL1- from brine pools of the Red Sea.</title>
        <authorList>
            <person name="Mwirichia R."/>
            <person name="Alam I."/>
            <person name="Rashid M."/>
            <person name="Vinu M."/>
            <person name="Ba-Alawi W."/>
            <person name="Anthony Kamau A."/>
            <person name="Kamanda Ngugi D."/>
            <person name="Goker M."/>
            <person name="Klenk H.P."/>
            <person name="Bajic V."/>
            <person name="Stingl U."/>
        </authorList>
    </citation>
    <scope>NUCLEOTIDE SEQUENCE [LARGE SCALE GENOMIC DNA]</scope>
    <source>
        <strain evidence="2">SCGC-AAA261D19</strain>
    </source>
</reference>
<comment type="caution">
    <text evidence="2">The sequence shown here is derived from an EMBL/GenBank/DDBJ whole genome shotgun (WGS) entry which is preliminary data.</text>
</comment>
<name>A0A133V885_9EURY</name>
<evidence type="ECO:0008006" key="4">
    <source>
        <dbReference type="Google" id="ProtNLM"/>
    </source>
</evidence>
<evidence type="ECO:0000313" key="3">
    <source>
        <dbReference type="Proteomes" id="UP000070400"/>
    </source>
</evidence>
<accession>A0A133V885</accession>
<feature type="region of interest" description="Disordered" evidence="1">
    <location>
        <begin position="1"/>
        <end position="36"/>
    </location>
</feature>
<evidence type="ECO:0000313" key="2">
    <source>
        <dbReference type="EMBL" id="KXB02632.1"/>
    </source>
</evidence>
<dbReference type="Proteomes" id="UP000070400">
    <property type="component" value="Unassembled WGS sequence"/>
</dbReference>
<dbReference type="AlphaFoldDB" id="A0A133V885"/>
<evidence type="ECO:0000256" key="1">
    <source>
        <dbReference type="SAM" id="MobiDB-lite"/>
    </source>
</evidence>
<protein>
    <recommendedName>
        <fullName evidence="4">Restriction endonuclease type IV Mrr domain-containing protein</fullName>
    </recommendedName>
</protein>
<proteinExistence type="predicted"/>
<organism evidence="2 3">
    <name type="scientific">candidate division MSBL1 archaeon SCGC-AAA261D19</name>
    <dbReference type="NCBI Taxonomy" id="1698273"/>
    <lineage>
        <taxon>Archaea</taxon>
        <taxon>Methanobacteriati</taxon>
        <taxon>Methanobacteriota</taxon>
        <taxon>candidate division MSBL1</taxon>
    </lineage>
</organism>
<sequence>MERKVVKKGKGRPSILVELTEKGRKGLGTSSLGGAKAGGELHRAMIHKVADWYRKSGYGVEVPRQAGRKRQPDLRVYPEHKRPFAVEVETSAKHSEQVRKNYRKNVENGMDAIFITPSEKVKEKVERILKDSGIDAVVYVF</sequence>
<gene>
    <name evidence="2" type="ORF">AKJ43_01295</name>
</gene>